<evidence type="ECO:0000256" key="3">
    <source>
        <dbReference type="ARBA" id="ARBA00022729"/>
    </source>
</evidence>
<proteinExistence type="inferred from homology"/>
<dbReference type="RefSeq" id="WP_204397114.1">
    <property type="nucleotide sequence ID" value="NZ_JACJLS010000016.1"/>
</dbReference>
<dbReference type="AlphaFoldDB" id="A0A854C4D1"/>
<dbReference type="EMBL" id="MNQR01000003">
    <property type="protein sequence ID" value="OKZ12870.1"/>
    <property type="molecule type" value="Genomic_DNA"/>
</dbReference>
<sequence length="550" mass="61791">MKKYIFISAIASFSLLNVSCDDFLDTVPHDALSPETTWKTEADAEKFMIGCYSGWMDDGVALYADCGSDIGFSYHLHEGWKYIGNGGMSAGVSEVWDFYNFNTIRNCNDFLTNIEKVAFTDAAKKNNMIGQVKTIRAWQYFEKNWYYGGVPIIDSYETAAEAQVPRNTEEEVKQFIYKELDEAIPMLNSGAVEAGTINQGVALAIKMRSALYYGDYDRAKQAAVAIAKLGLYELEPSTSGTASGYKKLFLTDGQKSPEIILAIQHDQNLLSNWMIGSMYNNADGGWSSMVPTQNLVDIYEMDNGLTKEEAGNYYDPTHPFANRDPRMEATILFPGQNWKNLDGEDVIINTLDKKINGEDNPNDPSGVDNASKTGLTWAKYLGNGPTYYADMWNANANTIMFRYAEVLLSFAEAKNELDGPCDSVYCALNQIRQRAGMSDVDKNKYNTKETLRELIRRERTVELAGEGFRRADILRWKDSNGKMLAETVLNGSLTRITGTVNNEETIPGKRATVTGTELIEKRVFQPHNRYLPIPQQYRDKNPQLDQNPGY</sequence>
<feature type="domain" description="RagB/SusD" evidence="6">
    <location>
        <begin position="257"/>
        <end position="550"/>
    </location>
</feature>
<evidence type="ECO:0000256" key="5">
    <source>
        <dbReference type="ARBA" id="ARBA00023237"/>
    </source>
</evidence>
<evidence type="ECO:0000256" key="4">
    <source>
        <dbReference type="ARBA" id="ARBA00023136"/>
    </source>
</evidence>
<keyword evidence="5" id="KW-0998">Cell outer membrane</keyword>
<evidence type="ECO:0000313" key="9">
    <source>
        <dbReference type="Proteomes" id="UP000186685"/>
    </source>
</evidence>
<evidence type="ECO:0000313" key="8">
    <source>
        <dbReference type="EMBL" id="OKZ12870.1"/>
    </source>
</evidence>
<evidence type="ECO:0000256" key="1">
    <source>
        <dbReference type="ARBA" id="ARBA00004442"/>
    </source>
</evidence>
<accession>A0A854C4D1</accession>
<gene>
    <name evidence="8" type="ORF">BHV76_00740</name>
</gene>
<dbReference type="Pfam" id="PF07980">
    <property type="entry name" value="SusD_RagB"/>
    <property type="match status" value="1"/>
</dbReference>
<evidence type="ECO:0000256" key="2">
    <source>
        <dbReference type="ARBA" id="ARBA00006275"/>
    </source>
</evidence>
<feature type="domain" description="SusD-like N-terminal" evidence="7">
    <location>
        <begin position="101"/>
        <end position="188"/>
    </location>
</feature>
<comment type="similarity">
    <text evidence="2">Belongs to the SusD family.</text>
</comment>
<dbReference type="SUPFAM" id="SSF48452">
    <property type="entry name" value="TPR-like"/>
    <property type="match status" value="1"/>
</dbReference>
<keyword evidence="4" id="KW-0472">Membrane</keyword>
<comment type="subcellular location">
    <subcellularLocation>
        <location evidence="1">Cell outer membrane</location>
    </subcellularLocation>
</comment>
<dbReference type="Gene3D" id="1.25.40.390">
    <property type="match status" value="1"/>
</dbReference>
<evidence type="ECO:0000259" key="7">
    <source>
        <dbReference type="Pfam" id="PF14322"/>
    </source>
</evidence>
<evidence type="ECO:0000259" key="6">
    <source>
        <dbReference type="Pfam" id="PF07980"/>
    </source>
</evidence>
<dbReference type="InterPro" id="IPR011990">
    <property type="entry name" value="TPR-like_helical_dom_sf"/>
</dbReference>
<dbReference type="Proteomes" id="UP000186685">
    <property type="component" value="Unassembled WGS sequence"/>
</dbReference>
<dbReference type="GO" id="GO:0009279">
    <property type="term" value="C:cell outer membrane"/>
    <property type="evidence" value="ECO:0007669"/>
    <property type="project" value="UniProtKB-SubCell"/>
</dbReference>
<name>A0A854C4D1_9BACT</name>
<keyword evidence="3" id="KW-0732">Signal</keyword>
<dbReference type="CDD" id="cd08977">
    <property type="entry name" value="SusD"/>
    <property type="match status" value="1"/>
</dbReference>
<dbReference type="InterPro" id="IPR033985">
    <property type="entry name" value="SusD-like_N"/>
</dbReference>
<organism evidence="8 9">
    <name type="scientific">Phocaeicola plebeius</name>
    <dbReference type="NCBI Taxonomy" id="310297"/>
    <lineage>
        <taxon>Bacteria</taxon>
        <taxon>Pseudomonadati</taxon>
        <taxon>Bacteroidota</taxon>
        <taxon>Bacteroidia</taxon>
        <taxon>Bacteroidales</taxon>
        <taxon>Bacteroidaceae</taxon>
        <taxon>Phocaeicola</taxon>
    </lineage>
</organism>
<dbReference type="Pfam" id="PF14322">
    <property type="entry name" value="SusD-like_3"/>
    <property type="match status" value="1"/>
</dbReference>
<dbReference type="InterPro" id="IPR012944">
    <property type="entry name" value="SusD_RagB_dom"/>
</dbReference>
<comment type="caution">
    <text evidence="8">The sequence shown here is derived from an EMBL/GenBank/DDBJ whole genome shotgun (WGS) entry which is preliminary data.</text>
</comment>
<reference evidence="8 9" key="1">
    <citation type="journal article" date="2016" name="Nat. Biotechnol.">
        <title>Measurement of bacterial replication rates in microbial communities.</title>
        <authorList>
            <person name="Brown C.T."/>
            <person name="Olm M.R."/>
            <person name="Thomas B.C."/>
            <person name="Banfield J.F."/>
        </authorList>
    </citation>
    <scope>NUCLEOTIDE SEQUENCE [LARGE SCALE GENOMIC DNA]</scope>
    <source>
        <strain evidence="8">45_130</strain>
    </source>
</reference>
<protein>
    <submittedName>
        <fullName evidence="8">RagB/SusD family nutrient uptake outer membrane protein</fullName>
    </submittedName>
</protein>